<reference evidence="2 3" key="1">
    <citation type="journal article" date="2024" name="J Genomics">
        <title>Draft genome sequencing and assembly of Favolaschia claudopus CIRM-BRFM 2984 isolated from oak limbs.</title>
        <authorList>
            <person name="Navarro D."/>
            <person name="Drula E."/>
            <person name="Chaduli D."/>
            <person name="Cazenave R."/>
            <person name="Ahrendt S."/>
            <person name="Wang J."/>
            <person name="Lipzen A."/>
            <person name="Daum C."/>
            <person name="Barry K."/>
            <person name="Grigoriev I.V."/>
            <person name="Favel A."/>
            <person name="Rosso M.N."/>
            <person name="Martin F."/>
        </authorList>
    </citation>
    <scope>NUCLEOTIDE SEQUENCE [LARGE SCALE GENOMIC DNA]</scope>
    <source>
        <strain evidence="2 3">CIRM-BRFM 2984</strain>
    </source>
</reference>
<evidence type="ECO:0000256" key="1">
    <source>
        <dbReference type="SAM" id="MobiDB-lite"/>
    </source>
</evidence>
<name>A0AAW0CVK6_9AGAR</name>
<dbReference type="InterPro" id="IPR059179">
    <property type="entry name" value="MLKL-like_MCAfunc"/>
</dbReference>
<gene>
    <name evidence="2" type="ORF">R3P38DRAFT_2511864</name>
</gene>
<evidence type="ECO:0008006" key="4">
    <source>
        <dbReference type="Google" id="ProtNLM"/>
    </source>
</evidence>
<sequence>MLPVEPTNPQQRGRLSLSTVPPSSQRQEWLAQTIMTVKIFATAGEFTPFPYIRAAFGSVVTLLETVEKATKNREDLLQLCTSIMDIVMVVQNEISSHGEITGARLAGLCDEFIVLLRILQQTMEDMLRKQAGVKGWLKEFLRAQSIGDQLERHRYRINELRTNFLLATTLNTNLNVANIHKSISLSGDSSTLAKQQFRHIALGDINLLYETTALNPVHKVKLFTARVSGQQSLMTVARYEEGARMKSDLEAYAHLRHPNMWQLFGFTSSSALHGLVFHEELLPLEVYRQFHRPASDLVWACVEGMLFRQFREASHYHHWPATHYDSSEDAEAMICVAQDPVRLSLALPGITENLVSPQHEKQLSDWHASYFKQNDIISGDIQSLSGALCSSVSALERCLRLIGWKQFFAMLVPMRFGCPFPFGIWKQLSLGVVVNRTSPEFTSTPYRLTVPQFSLLGWEFWPLPLFFPPCLLFNNINRYTFSPGAFKARTNSGLRALFKSSIRIEDPTNQVDTCWLSQANFCLSESLMESCPDSDEEWGDSYGVINEMWCLITVNFDECHHLLQDGTPRETHLFLPHPAVENHGPCAHLRIPESDQFYWSLDPCGATRLSQDECDVLGIPRLSLMFWAMARFWHHYHFNAVREFSLAKGVNPYSQDTARLLGVPLVEVQSKLVSTLLAFPESA</sequence>
<protein>
    <recommendedName>
        <fullName evidence="4">Fungal N-terminal domain-containing protein</fullName>
    </recommendedName>
</protein>
<evidence type="ECO:0000313" key="2">
    <source>
        <dbReference type="EMBL" id="KAK7042820.1"/>
    </source>
</evidence>
<dbReference type="CDD" id="cd21037">
    <property type="entry name" value="MLKL_NTD"/>
    <property type="match status" value="1"/>
</dbReference>
<keyword evidence="3" id="KW-1185">Reference proteome</keyword>
<dbReference type="Proteomes" id="UP001362999">
    <property type="component" value="Unassembled WGS sequence"/>
</dbReference>
<feature type="region of interest" description="Disordered" evidence="1">
    <location>
        <begin position="1"/>
        <end position="20"/>
    </location>
</feature>
<evidence type="ECO:0000313" key="3">
    <source>
        <dbReference type="Proteomes" id="UP001362999"/>
    </source>
</evidence>
<dbReference type="EMBL" id="JAWWNJ010000013">
    <property type="protein sequence ID" value="KAK7042820.1"/>
    <property type="molecule type" value="Genomic_DNA"/>
</dbReference>
<feature type="compositionally biased region" description="Polar residues" evidence="1">
    <location>
        <begin position="7"/>
        <end position="20"/>
    </location>
</feature>
<dbReference type="AlphaFoldDB" id="A0AAW0CVK6"/>
<comment type="caution">
    <text evidence="2">The sequence shown here is derived from an EMBL/GenBank/DDBJ whole genome shotgun (WGS) entry which is preliminary data.</text>
</comment>
<proteinExistence type="predicted"/>
<accession>A0AAW0CVK6</accession>
<organism evidence="2 3">
    <name type="scientific">Favolaschia claudopus</name>
    <dbReference type="NCBI Taxonomy" id="2862362"/>
    <lineage>
        <taxon>Eukaryota</taxon>
        <taxon>Fungi</taxon>
        <taxon>Dikarya</taxon>
        <taxon>Basidiomycota</taxon>
        <taxon>Agaricomycotina</taxon>
        <taxon>Agaricomycetes</taxon>
        <taxon>Agaricomycetidae</taxon>
        <taxon>Agaricales</taxon>
        <taxon>Marasmiineae</taxon>
        <taxon>Mycenaceae</taxon>
        <taxon>Favolaschia</taxon>
    </lineage>
</organism>